<protein>
    <recommendedName>
        <fullName evidence="3 6">Glutaminase</fullName>
        <ecNumber evidence="3 6">3.5.1.2</ecNumber>
    </recommendedName>
</protein>
<reference evidence="7" key="1">
    <citation type="submission" date="2015-08" db="EMBL/GenBank/DDBJ databases">
        <title>Complete DNA Sequence of Pseudomonas syringae pv. actinidiae, the Causal Agent of Kiwifruit Canker Disease.</title>
        <authorList>
            <person name="Rikkerink E.H.A."/>
            <person name="Fineran P.C."/>
        </authorList>
    </citation>
    <scope>NUCLEOTIDE SEQUENCE</scope>
    <source>
        <strain evidence="7">DSM 13666</strain>
    </source>
</reference>
<dbReference type="PATRIC" id="fig|136160.3.peg.1614"/>
<evidence type="ECO:0000256" key="3">
    <source>
        <dbReference type="ARBA" id="ARBA00012918"/>
    </source>
</evidence>
<proteinExistence type="inferred from homology"/>
<dbReference type="FunFam" id="3.40.710.10:FF:000005">
    <property type="entry name" value="Glutaminase"/>
    <property type="match status" value="1"/>
</dbReference>
<comment type="similarity">
    <text evidence="1 6">Belongs to the glutaminase family.</text>
</comment>
<dbReference type="GO" id="GO:0006543">
    <property type="term" value="P:L-glutamine catabolic process"/>
    <property type="evidence" value="ECO:0007669"/>
    <property type="project" value="TreeGrafter"/>
</dbReference>
<dbReference type="PANTHER" id="PTHR12544">
    <property type="entry name" value="GLUTAMINASE"/>
    <property type="match status" value="1"/>
</dbReference>
<dbReference type="PANTHER" id="PTHR12544:SF32">
    <property type="entry name" value="GLUTAMINASE 1"/>
    <property type="match status" value="1"/>
</dbReference>
<feature type="binding site" evidence="6">
    <location>
        <position position="171"/>
    </location>
    <ligand>
        <name>substrate</name>
    </ligand>
</feature>
<dbReference type="NCBIfam" id="TIGR03814">
    <property type="entry name" value="Gln_ase"/>
    <property type="match status" value="1"/>
</dbReference>
<dbReference type="Gene3D" id="1.10.1500.10">
    <property type="match status" value="1"/>
</dbReference>
<dbReference type="EMBL" id="LILD01000001">
    <property type="protein sequence ID" value="KOO38548.1"/>
    <property type="molecule type" value="Genomic_DNA"/>
</dbReference>
<evidence type="ECO:0000256" key="5">
    <source>
        <dbReference type="ARBA" id="ARBA00049534"/>
    </source>
</evidence>
<gene>
    <name evidence="6" type="primary">glsA</name>
    <name evidence="7" type="ORF">AMD02_06540</name>
</gene>
<sequence length="324" mass="35541">MLQQKQSLLEHKPVLSKELEKLVNHYRTLSLNGQCAQYIPALREANQTDLGLYVVHSNGIEIKSGDWQVPFTLQSISKIINFIAACLDRGITYVLDRVDVEPTGDPFNSMVRLEMRKTGKPFNPMINAGAITVASLLSGKSPTEKLESVYSLVEKMLGRRASANEAVFHSEWQTAHRNRSLAYYLKDTGYLESEVDDALHVYFTLCAIEVVTKDIAKIGLILANNGYDPLSHQQIFPKEVAKLTKALMLTCGMYNASGTFAAHIGVPAKSGVSGGIMAAVPARGRRDEAMGIGIYGPAIDDFGNSVAGVALLKHLSHMWDLSIF</sequence>
<feature type="binding site" evidence="6">
    <location>
        <position position="254"/>
    </location>
    <ligand>
        <name>substrate</name>
    </ligand>
</feature>
<feature type="binding site" evidence="6">
    <location>
        <position position="202"/>
    </location>
    <ligand>
        <name>substrate</name>
    </ligand>
</feature>
<dbReference type="Pfam" id="PF04960">
    <property type="entry name" value="Glutaminase"/>
    <property type="match status" value="1"/>
</dbReference>
<name>A0A0M0KJG1_ALKHA</name>
<dbReference type="GO" id="GO:0006537">
    <property type="term" value="P:glutamate biosynthetic process"/>
    <property type="evidence" value="ECO:0007669"/>
    <property type="project" value="TreeGrafter"/>
</dbReference>
<keyword evidence="4 6" id="KW-0378">Hydrolase</keyword>
<comment type="subunit">
    <text evidence="2 6">Homotetramer.</text>
</comment>
<evidence type="ECO:0000313" key="7">
    <source>
        <dbReference type="EMBL" id="KOO38548.1"/>
    </source>
</evidence>
<comment type="caution">
    <text evidence="7">The sequence shown here is derived from an EMBL/GenBank/DDBJ whole genome shotgun (WGS) entry which is preliminary data.</text>
</comment>
<feature type="binding site" evidence="6">
    <location>
        <position position="272"/>
    </location>
    <ligand>
        <name>substrate</name>
    </ligand>
</feature>
<feature type="binding site" evidence="6">
    <location>
        <position position="178"/>
    </location>
    <ligand>
        <name>substrate</name>
    </ligand>
</feature>
<dbReference type="GO" id="GO:0004359">
    <property type="term" value="F:glutaminase activity"/>
    <property type="evidence" value="ECO:0007669"/>
    <property type="project" value="UniProtKB-UniRule"/>
</dbReference>
<evidence type="ECO:0000256" key="1">
    <source>
        <dbReference type="ARBA" id="ARBA00011076"/>
    </source>
</evidence>
<accession>A0A0M0KJG1</accession>
<dbReference type="EC" id="3.5.1.2" evidence="3 6"/>
<dbReference type="SUPFAM" id="SSF56601">
    <property type="entry name" value="beta-lactamase/transpeptidase-like"/>
    <property type="match status" value="1"/>
</dbReference>
<dbReference type="InterPro" id="IPR012338">
    <property type="entry name" value="Beta-lactam/transpept-like"/>
</dbReference>
<evidence type="ECO:0000256" key="2">
    <source>
        <dbReference type="ARBA" id="ARBA00011881"/>
    </source>
</evidence>
<keyword evidence="6" id="KW-0007">Acetylation</keyword>
<dbReference type="Gene3D" id="3.40.710.10">
    <property type="entry name" value="DD-peptidase/beta-lactamase superfamily"/>
    <property type="match status" value="1"/>
</dbReference>
<organism evidence="7">
    <name type="scientific">Halalkalibacterium halodurans</name>
    <name type="common">Bacillus halodurans</name>
    <dbReference type="NCBI Taxonomy" id="86665"/>
    <lineage>
        <taxon>Bacteria</taxon>
        <taxon>Bacillati</taxon>
        <taxon>Bacillota</taxon>
        <taxon>Bacilli</taxon>
        <taxon>Bacillales</taxon>
        <taxon>Bacillaceae</taxon>
        <taxon>Halalkalibacterium (ex Joshi et al. 2022)</taxon>
    </lineage>
</organism>
<dbReference type="AlphaFoldDB" id="A0A0M0KJG1"/>
<evidence type="ECO:0000256" key="6">
    <source>
        <dbReference type="HAMAP-Rule" id="MF_00313"/>
    </source>
</evidence>
<feature type="binding site" evidence="6">
    <location>
        <position position="75"/>
    </location>
    <ligand>
        <name>substrate</name>
    </ligand>
</feature>
<feature type="binding site" evidence="6">
    <location>
        <position position="127"/>
    </location>
    <ligand>
        <name>substrate</name>
    </ligand>
</feature>
<evidence type="ECO:0000256" key="4">
    <source>
        <dbReference type="ARBA" id="ARBA00022801"/>
    </source>
</evidence>
<dbReference type="NCBIfam" id="NF009021">
    <property type="entry name" value="PRK12357.1"/>
    <property type="match status" value="1"/>
</dbReference>
<dbReference type="RefSeq" id="WP_053430823.1">
    <property type="nucleotide sequence ID" value="NZ_JARMRQ010000018.1"/>
</dbReference>
<dbReference type="HAMAP" id="MF_00313">
    <property type="entry name" value="Glutaminase"/>
    <property type="match status" value="1"/>
</dbReference>
<comment type="catalytic activity">
    <reaction evidence="5 6">
        <text>L-glutamine + H2O = L-glutamate + NH4(+)</text>
        <dbReference type="Rhea" id="RHEA:15889"/>
        <dbReference type="ChEBI" id="CHEBI:15377"/>
        <dbReference type="ChEBI" id="CHEBI:28938"/>
        <dbReference type="ChEBI" id="CHEBI:29985"/>
        <dbReference type="ChEBI" id="CHEBI:58359"/>
        <dbReference type="EC" id="3.5.1.2"/>
    </reaction>
</comment>
<dbReference type="InterPro" id="IPR015868">
    <property type="entry name" value="Glutaminase"/>
</dbReference>